<evidence type="ECO:0000313" key="2">
    <source>
        <dbReference type="Proteomes" id="UP001177260"/>
    </source>
</evidence>
<protein>
    <submittedName>
        <fullName evidence="1">Uncharacterized protein</fullName>
    </submittedName>
</protein>
<comment type="caution">
    <text evidence="1">The sequence shown here is derived from an EMBL/GenBank/DDBJ whole genome shotgun (WGS) entry which is preliminary data.</text>
</comment>
<name>A0ACC3AUB6_9EURO</name>
<dbReference type="Proteomes" id="UP001177260">
    <property type="component" value="Unassembled WGS sequence"/>
</dbReference>
<reference evidence="1 2" key="1">
    <citation type="journal article" date="2023" name="ACS Omega">
        <title>Identification of the Neoaspergillic Acid Biosynthesis Gene Cluster by Establishing an In Vitro CRISPR-Ribonucleoprotein Genetic System in Aspergillus melleus.</title>
        <authorList>
            <person name="Yuan B."/>
            <person name="Grau M.F."/>
            <person name="Murata R.M."/>
            <person name="Torok T."/>
            <person name="Venkateswaran K."/>
            <person name="Stajich J.E."/>
            <person name="Wang C.C.C."/>
        </authorList>
    </citation>
    <scope>NUCLEOTIDE SEQUENCE [LARGE SCALE GENOMIC DNA]</scope>
    <source>
        <strain evidence="1 2">IMV 1140</strain>
    </source>
</reference>
<keyword evidence="2" id="KW-1185">Reference proteome</keyword>
<gene>
    <name evidence="1" type="ORF">N8T08_009230</name>
</gene>
<sequence>MVPADDEIVTTAPEDETAETAHVDDPDIEEYPQPEYCPYEGRPVTVLIGPSKKCYTIPRPLVDKFPYLRTRLQTGPQSGYHYYGMQEENIFATITLSDVDEDIGHTLMHFLYTGNFQTVKISSGYDQPKRTREYTRCVLAYRAAVTYRLDALEDLAKQYMETFDSNLIIFEIISLARENFAIITKDGWYSDYLTARILAAFDADDRIFQQEEFFEGFGNSSEFDKFLAKTIVLAYSQKLSVLQCELPPIHTSAAESMPGNGVENNIVCNEPKTAEKLDDGNCDSKITMVTHEHVDYCENQTALGIKKITSN</sequence>
<organism evidence="1 2">
    <name type="scientific">Aspergillus melleus</name>
    <dbReference type="NCBI Taxonomy" id="138277"/>
    <lineage>
        <taxon>Eukaryota</taxon>
        <taxon>Fungi</taxon>
        <taxon>Dikarya</taxon>
        <taxon>Ascomycota</taxon>
        <taxon>Pezizomycotina</taxon>
        <taxon>Eurotiomycetes</taxon>
        <taxon>Eurotiomycetidae</taxon>
        <taxon>Eurotiales</taxon>
        <taxon>Aspergillaceae</taxon>
        <taxon>Aspergillus</taxon>
        <taxon>Aspergillus subgen. Circumdati</taxon>
    </lineage>
</organism>
<accession>A0ACC3AUB6</accession>
<dbReference type="EMBL" id="JAOPJF010000066">
    <property type="protein sequence ID" value="KAK1141323.1"/>
    <property type="molecule type" value="Genomic_DNA"/>
</dbReference>
<proteinExistence type="predicted"/>
<evidence type="ECO:0000313" key="1">
    <source>
        <dbReference type="EMBL" id="KAK1141323.1"/>
    </source>
</evidence>